<name>A0ABW6PI67_9NOCA</name>
<reference evidence="2 3" key="1">
    <citation type="submission" date="2024-10" db="EMBL/GenBank/DDBJ databases">
        <title>The Natural Products Discovery Center: Release of the First 8490 Sequenced Strains for Exploring Actinobacteria Biosynthetic Diversity.</title>
        <authorList>
            <person name="Kalkreuter E."/>
            <person name="Kautsar S.A."/>
            <person name="Yang D."/>
            <person name="Bader C.D."/>
            <person name="Teijaro C.N."/>
            <person name="Fluegel L."/>
            <person name="Davis C.M."/>
            <person name="Simpson J.R."/>
            <person name="Lauterbach L."/>
            <person name="Steele A.D."/>
            <person name="Gui C."/>
            <person name="Meng S."/>
            <person name="Li G."/>
            <person name="Viehrig K."/>
            <person name="Ye F."/>
            <person name="Su P."/>
            <person name="Kiefer A.F."/>
            <person name="Nichols A."/>
            <person name="Cepeda A.J."/>
            <person name="Yan W."/>
            <person name="Fan B."/>
            <person name="Jiang Y."/>
            <person name="Adhikari A."/>
            <person name="Zheng C.-J."/>
            <person name="Schuster L."/>
            <person name="Cowan T.M."/>
            <person name="Smanski M.J."/>
            <person name="Chevrette M.G."/>
            <person name="De Carvalho L.P.S."/>
            <person name="Shen B."/>
        </authorList>
    </citation>
    <scope>NUCLEOTIDE SEQUENCE [LARGE SCALE GENOMIC DNA]</scope>
    <source>
        <strain evidence="2 3">NPDC004045</strain>
    </source>
</reference>
<comment type="caution">
    <text evidence="2">The sequence shown here is derived from an EMBL/GenBank/DDBJ whole genome shotgun (WGS) entry which is preliminary data.</text>
</comment>
<gene>
    <name evidence="2" type="ORF">ACFYTF_04555</name>
</gene>
<accession>A0ABW6PI67</accession>
<dbReference type="EMBL" id="JBIAMX010000002">
    <property type="protein sequence ID" value="MFF0542087.1"/>
    <property type="molecule type" value="Genomic_DNA"/>
</dbReference>
<evidence type="ECO:0000313" key="3">
    <source>
        <dbReference type="Proteomes" id="UP001601444"/>
    </source>
</evidence>
<evidence type="ECO:0000259" key="1">
    <source>
        <dbReference type="Pfam" id="PF14355"/>
    </source>
</evidence>
<dbReference type="Proteomes" id="UP001601444">
    <property type="component" value="Unassembled WGS sequence"/>
</dbReference>
<dbReference type="Pfam" id="PF14355">
    <property type="entry name" value="Abi_C"/>
    <property type="match status" value="1"/>
</dbReference>
<proteinExistence type="predicted"/>
<dbReference type="InterPro" id="IPR026001">
    <property type="entry name" value="Abi-like_C"/>
</dbReference>
<dbReference type="RefSeq" id="WP_387699099.1">
    <property type="nucleotide sequence ID" value="NZ_JBIAMX010000002.1"/>
</dbReference>
<evidence type="ECO:0000313" key="2">
    <source>
        <dbReference type="EMBL" id="MFF0542087.1"/>
    </source>
</evidence>
<sequence>MPSDEDIAKLRGLLLKGSSPGSMAASDRLDQLEDWEAVERSWNAALDKVVSDPEGAITAARTTLESVCKHICDERGVAYDDGGDLAKLYKAAAASMDIAPDRYTEQTIKQILSGVATVVNGLAAMRNSLSDSHGRGKTSVRPAPRHAKLAVNAGFAVAGFLIDTHVEKPLRTT</sequence>
<keyword evidence="3" id="KW-1185">Reference proteome</keyword>
<organism evidence="2 3">
    <name type="scientific">Nocardia thailandica</name>
    <dbReference type="NCBI Taxonomy" id="257275"/>
    <lineage>
        <taxon>Bacteria</taxon>
        <taxon>Bacillati</taxon>
        <taxon>Actinomycetota</taxon>
        <taxon>Actinomycetes</taxon>
        <taxon>Mycobacteriales</taxon>
        <taxon>Nocardiaceae</taxon>
        <taxon>Nocardia</taxon>
    </lineage>
</organism>
<feature type="domain" description="Abortive infection protein-like C-terminal" evidence="1">
    <location>
        <begin position="87"/>
        <end position="163"/>
    </location>
</feature>
<protein>
    <submittedName>
        <fullName evidence="2">Abortive infection family protein</fullName>
    </submittedName>
</protein>